<dbReference type="PATRIC" id="fig|210.2440.peg.581"/>
<sequence>MKKDREKKQQYSNITDATIMGLISEESALYASTNKEHLAILDDETFGRTLEGISKYKVNPKYQYQNINQQAGYSAEIKEQAHANTQNILMKNGERVVQYDDLSMDQKAQIKKLFPDYATPNKNHELVDYATVDRKGNIIPGTLTQSKFVGKNGAECFEKFLSKGYEKYLKNGTKMNIPKDYFRDFQKKAGIEIKRLESQIAKQKGLGNFQKADSLEIKLQKCKTIKANTRPANITKAEAIDARLNPKLSTARDVANLSHQAGMNAMQTGALIGGAVSCLTNIYECIAKGKDPIKAINHTALATIKGGALGYIQAFSSASLGGWLQSSANKIIQSLGKGQIPVMIISVLTTNTAILCRYFSGKINEVELLKQLGKANTTLISGGAMAVAGQALIPIPVVGALIGSFVGATLSEVFLNAFLKARKEAKLARQRRIEIEKECREIIKRLEAYQNQFQEVFEQYFHKKVKFFNESFDELERALYAGDADLAIGVNNKIQQGLGQKPLFNNKQECWNFIISRGKTEI</sequence>
<accession>A0A1A9H852</accession>
<evidence type="ECO:0000256" key="2">
    <source>
        <dbReference type="SAM" id="Phobius"/>
    </source>
</evidence>
<feature type="coiled-coil region" evidence="1">
    <location>
        <begin position="432"/>
        <end position="459"/>
    </location>
</feature>
<gene>
    <name evidence="3" type="ORF">AA973_02840</name>
</gene>
<dbReference type="RefSeq" id="WP_064437541.1">
    <property type="nucleotide sequence ID" value="NZ_CP011485.1"/>
</dbReference>
<dbReference type="AlphaFoldDB" id="A0A1A9H852"/>
<name>A0A1A9H852_HELPX</name>
<evidence type="ECO:0000313" key="4">
    <source>
        <dbReference type="Proteomes" id="UP000078049"/>
    </source>
</evidence>
<reference evidence="3 4" key="1">
    <citation type="submission" date="2014-04" db="EMBL/GenBank/DDBJ databases">
        <title>Detecting global and local adaptation in a worldwide sample of Helicobacter pylori genomes.</title>
        <authorList>
            <person name="Montano V."/>
            <person name="Didelot X."/>
            <person name="Foll M."/>
            <person name="Linz B."/>
            <person name="Reinhardt R."/>
            <person name="Suerbaum S."/>
            <person name="Moodley Y."/>
            <person name="Jensen J.D."/>
        </authorList>
    </citation>
    <scope>NUCLEOTIDE SEQUENCE [LARGE SCALE GENOMIC DNA]</scope>
    <source>
        <strain evidence="4">ausabrJ05</strain>
    </source>
</reference>
<feature type="transmembrane region" description="Helical" evidence="2">
    <location>
        <begin position="395"/>
        <end position="419"/>
    </location>
</feature>
<keyword evidence="2" id="KW-0812">Transmembrane</keyword>
<evidence type="ECO:0000256" key="1">
    <source>
        <dbReference type="SAM" id="Coils"/>
    </source>
</evidence>
<organism evidence="3 4">
    <name type="scientific">Helicobacter pylori</name>
    <name type="common">Campylobacter pylori</name>
    <dbReference type="NCBI Taxonomy" id="210"/>
    <lineage>
        <taxon>Bacteria</taxon>
        <taxon>Pseudomonadati</taxon>
        <taxon>Campylobacterota</taxon>
        <taxon>Epsilonproteobacteria</taxon>
        <taxon>Campylobacterales</taxon>
        <taxon>Helicobacteraceae</taxon>
        <taxon>Helicobacter</taxon>
    </lineage>
</organism>
<proteinExistence type="predicted"/>
<keyword evidence="2" id="KW-1133">Transmembrane helix</keyword>
<evidence type="ECO:0000313" key="3">
    <source>
        <dbReference type="EMBL" id="ANH46807.1"/>
    </source>
</evidence>
<dbReference type="EMBL" id="CP011485">
    <property type="protein sequence ID" value="ANH46807.1"/>
    <property type="molecule type" value="Genomic_DNA"/>
</dbReference>
<keyword evidence="1" id="KW-0175">Coiled coil</keyword>
<dbReference type="Proteomes" id="UP000078049">
    <property type="component" value="Chromosome"/>
</dbReference>
<protein>
    <submittedName>
        <fullName evidence="3">Uncharacterized protein</fullName>
    </submittedName>
</protein>
<keyword evidence="2" id="KW-0472">Membrane</keyword>